<name>A0A2H6K9H2_9APIC</name>
<dbReference type="Pfam" id="PF03372">
    <property type="entry name" value="Exo_endo_phos"/>
    <property type="match status" value="1"/>
</dbReference>
<dbReference type="OrthoDB" id="387657at2759"/>
<feature type="region of interest" description="Disordered" evidence="2">
    <location>
        <begin position="78"/>
        <end position="118"/>
    </location>
</feature>
<dbReference type="GO" id="GO:0005737">
    <property type="term" value="C:cytoplasm"/>
    <property type="evidence" value="ECO:0007669"/>
    <property type="project" value="TreeGrafter"/>
</dbReference>
<evidence type="ECO:0000313" key="4">
    <source>
        <dbReference type="EMBL" id="GBE59628.1"/>
    </source>
</evidence>
<gene>
    <name evidence="4" type="ORF">BOVATA_011210</name>
</gene>
<reference evidence="4 5" key="1">
    <citation type="journal article" date="2017" name="BMC Genomics">
        <title>Whole-genome assembly of Babesia ovata and comparative genomics between closely related pathogens.</title>
        <authorList>
            <person name="Yamagishi J."/>
            <person name="Asada M."/>
            <person name="Hakimi H."/>
            <person name="Tanaka T.Q."/>
            <person name="Sugimoto C."/>
            <person name="Kawazu S."/>
        </authorList>
    </citation>
    <scope>NUCLEOTIDE SEQUENCE [LARGE SCALE GENOMIC DNA]</scope>
    <source>
        <strain evidence="4 5">Miyake</strain>
    </source>
</reference>
<proteinExistence type="inferred from homology"/>
<organism evidence="4 5">
    <name type="scientific">Babesia ovata</name>
    <dbReference type="NCBI Taxonomy" id="189622"/>
    <lineage>
        <taxon>Eukaryota</taxon>
        <taxon>Sar</taxon>
        <taxon>Alveolata</taxon>
        <taxon>Apicomplexa</taxon>
        <taxon>Aconoidasida</taxon>
        <taxon>Piroplasmida</taxon>
        <taxon>Babesiidae</taxon>
        <taxon>Babesia</taxon>
    </lineage>
</organism>
<comment type="caution">
    <text evidence="4">The sequence shown here is derived from an EMBL/GenBank/DDBJ whole genome shotgun (WGS) entry which is preliminary data.</text>
</comment>
<evidence type="ECO:0000259" key="3">
    <source>
        <dbReference type="Pfam" id="PF03372"/>
    </source>
</evidence>
<keyword evidence="4" id="KW-0269">Exonuclease</keyword>
<feature type="compositionally biased region" description="Basic residues" evidence="2">
    <location>
        <begin position="11"/>
        <end position="25"/>
    </location>
</feature>
<dbReference type="InterPro" id="IPR036691">
    <property type="entry name" value="Endo/exonu/phosph_ase_sf"/>
</dbReference>
<evidence type="ECO:0000313" key="5">
    <source>
        <dbReference type="Proteomes" id="UP000236319"/>
    </source>
</evidence>
<keyword evidence="4" id="KW-0378">Hydrolase</keyword>
<dbReference type="SUPFAM" id="SSF56219">
    <property type="entry name" value="DNase I-like"/>
    <property type="match status" value="1"/>
</dbReference>
<dbReference type="Gene3D" id="3.60.10.10">
    <property type="entry name" value="Endonuclease/exonuclease/phosphatase"/>
    <property type="match status" value="1"/>
</dbReference>
<dbReference type="EMBL" id="BDSA01000001">
    <property type="protein sequence ID" value="GBE59628.1"/>
    <property type="molecule type" value="Genomic_DNA"/>
</dbReference>
<dbReference type="VEuPathDB" id="PiroplasmaDB:BOVATA_011210"/>
<keyword evidence="5" id="KW-1185">Reference proteome</keyword>
<sequence length="804" mass="91921">MENDDGFQRSQRSKTHSNRLHHARSKLYDPRKGSAYTKLSKTHETKLRKLRENERTLASSTVLRPLLSTRSCQSLCNDGSTSYVETSDSGSHDSSSDSQPPDWNNSQRKGKTAARQSQYIKSTVARRSGNVGDVVPTISLPLNLDADKNVRRSSGGRTALPPRVRDLECKLRMPDDERISVVKELQDTTGRNKAEAASSDAANASIAIESFRKSTLPSFRNSTQRPHSFSMLTFNVGLLEVRMFGIQMYQNPGYTEKRLKCVPSEIRKANADVVAFQEVYSNHHARYIIRELQDLYPYAARDDCLPVSEDFEKLYERNKKKKKRGIGMFHSGLLFLSKFPILCAKFHAWDVVTHLEAMLANKGYMEIFVDIPSVGKIAFYNMHMASASVNPESAHIENVRNEEVKQILKRTEKACRLGFAPIIIGDLNAAPNNCASNYMSFLHSGWTDSYVLSRQKAKQKRWLGFKDRRLKQNDFTFESPIVSEESIGVENVFGDNKSQKPHLEKVTIMSNMPRSRSGGNMRHTYTGTRVGSRWSRFVEYLSLQKGDRLRRAATTWRNFKANRPRANSMRLRVVHAANRRRVPKSPKLAKLHKRLLKNKLRIRVKAPCLERRAEKSARTFRERCTALFRRSRSLWMGESKPTTQAVTFTTARSRTAIDPSSVYFLVKNPSKQLKRPRVRRFYWWYRRRNFMDVTWDPKNPLNMRGPHAGCSGLRCDYIFLPPQHIAGILQGFVPSAGEILFREPIVMIDKVGSAYNCLCSAFTSMKKVMLVTLSDHYGLKITMVRKNIKPETSPTVMLRPSQSI</sequence>
<keyword evidence="4" id="KW-0255">Endonuclease</keyword>
<dbReference type="GO" id="GO:0004767">
    <property type="term" value="F:sphingomyelin phosphodiesterase activity"/>
    <property type="evidence" value="ECO:0007669"/>
    <property type="project" value="InterPro"/>
</dbReference>
<dbReference type="PANTHER" id="PTHR16320">
    <property type="entry name" value="SPHINGOMYELINASE FAMILY MEMBER"/>
    <property type="match status" value="1"/>
</dbReference>
<dbReference type="InterPro" id="IPR038772">
    <property type="entry name" value="Sph/SMPD2-like"/>
</dbReference>
<evidence type="ECO:0000256" key="1">
    <source>
        <dbReference type="ARBA" id="ARBA00006335"/>
    </source>
</evidence>
<protein>
    <submittedName>
        <fullName evidence="4">Endonuclease exonuclease phosphatase family protein</fullName>
    </submittedName>
</protein>
<keyword evidence="4" id="KW-0540">Nuclease</keyword>
<feature type="domain" description="Endonuclease/exonuclease/phosphatase" evidence="3">
    <location>
        <begin position="232"/>
        <end position="432"/>
    </location>
</feature>
<comment type="similarity">
    <text evidence="1">Belongs to the neutral sphingomyelinase family.</text>
</comment>
<dbReference type="Proteomes" id="UP000236319">
    <property type="component" value="Unassembled WGS sequence"/>
</dbReference>
<feature type="region of interest" description="Disordered" evidence="2">
    <location>
        <begin position="1"/>
        <end position="44"/>
    </location>
</feature>
<dbReference type="AlphaFoldDB" id="A0A2H6K9H2"/>
<dbReference type="RefSeq" id="XP_028865871.1">
    <property type="nucleotide sequence ID" value="XM_029010038.1"/>
</dbReference>
<dbReference type="GO" id="GO:0004527">
    <property type="term" value="F:exonuclease activity"/>
    <property type="evidence" value="ECO:0007669"/>
    <property type="project" value="UniProtKB-KW"/>
</dbReference>
<dbReference type="GO" id="GO:0004519">
    <property type="term" value="F:endonuclease activity"/>
    <property type="evidence" value="ECO:0007669"/>
    <property type="project" value="UniProtKB-KW"/>
</dbReference>
<evidence type="ECO:0000256" key="2">
    <source>
        <dbReference type="SAM" id="MobiDB-lite"/>
    </source>
</evidence>
<dbReference type="InterPro" id="IPR005135">
    <property type="entry name" value="Endo/exonuclease/phosphatase"/>
</dbReference>
<dbReference type="PANTHER" id="PTHR16320:SF1">
    <property type="entry name" value="SPHINGOMYELINASE DDB_G0288017"/>
    <property type="match status" value="1"/>
</dbReference>
<accession>A0A2H6K9H2</accession>
<dbReference type="GeneID" id="39873398"/>